<evidence type="ECO:0000313" key="1">
    <source>
        <dbReference type="EMBL" id="GFY36670.1"/>
    </source>
</evidence>
<dbReference type="InterPro" id="IPR036397">
    <property type="entry name" value="RNaseH_sf"/>
</dbReference>
<keyword evidence="2" id="KW-1185">Reference proteome</keyword>
<organism evidence="1 2">
    <name type="scientific">Trichonephila clavipes</name>
    <name type="common">Golden silk orbweaver</name>
    <name type="synonym">Nephila clavipes</name>
    <dbReference type="NCBI Taxonomy" id="2585209"/>
    <lineage>
        <taxon>Eukaryota</taxon>
        <taxon>Metazoa</taxon>
        <taxon>Ecdysozoa</taxon>
        <taxon>Arthropoda</taxon>
        <taxon>Chelicerata</taxon>
        <taxon>Arachnida</taxon>
        <taxon>Araneae</taxon>
        <taxon>Araneomorphae</taxon>
        <taxon>Entelegynae</taxon>
        <taxon>Araneoidea</taxon>
        <taxon>Nephilidae</taxon>
        <taxon>Trichonephila</taxon>
    </lineage>
</organism>
<sequence length="216" mass="24084">MGKVMLVGARLAGMSVSRTVDFVSVSRITMSRVMTVYTQIWTTGRVFICRTSGEAFHADYLVLTVKHGMSSMMVCGAISSCELGHLVVLRDIIVGVYYRSIPADYLHHMLQILSLGERSVFQDDNASVHTSRSVQTWLQGYDDEVIHLTWCPQSSLSVYGVFLGSKAHAPFPPLRILSDLETALHVEYIRIPMICVRDIYLSIPRQMQAVNQAKGG</sequence>
<reference evidence="1" key="1">
    <citation type="submission" date="2020-08" db="EMBL/GenBank/DDBJ databases">
        <title>Multicomponent nature underlies the extraordinary mechanical properties of spider dragline silk.</title>
        <authorList>
            <person name="Kono N."/>
            <person name="Nakamura H."/>
            <person name="Mori M."/>
            <person name="Yoshida Y."/>
            <person name="Ohtoshi R."/>
            <person name="Malay A.D."/>
            <person name="Moran D.A.P."/>
            <person name="Tomita M."/>
            <person name="Numata K."/>
            <person name="Arakawa K."/>
        </authorList>
    </citation>
    <scope>NUCLEOTIDE SEQUENCE</scope>
</reference>
<dbReference type="AlphaFoldDB" id="A0A8X6WL05"/>
<dbReference type="EMBL" id="BMAU01021437">
    <property type="protein sequence ID" value="GFY36670.1"/>
    <property type="molecule type" value="Genomic_DNA"/>
</dbReference>
<comment type="caution">
    <text evidence="1">The sequence shown here is derived from an EMBL/GenBank/DDBJ whole genome shotgun (WGS) entry which is preliminary data.</text>
</comment>
<dbReference type="GO" id="GO:0003676">
    <property type="term" value="F:nucleic acid binding"/>
    <property type="evidence" value="ECO:0007669"/>
    <property type="project" value="InterPro"/>
</dbReference>
<name>A0A8X6WL05_TRICX</name>
<gene>
    <name evidence="1" type="primary">TCB1_23</name>
    <name evidence="1" type="ORF">TNCV_28741</name>
</gene>
<proteinExistence type="predicted"/>
<accession>A0A8X6WL05</accession>
<evidence type="ECO:0000313" key="2">
    <source>
        <dbReference type="Proteomes" id="UP000887159"/>
    </source>
</evidence>
<dbReference type="Proteomes" id="UP000887159">
    <property type="component" value="Unassembled WGS sequence"/>
</dbReference>
<protein>
    <submittedName>
        <fullName evidence="1">Transposable element Tcb1 transposase</fullName>
    </submittedName>
</protein>
<dbReference type="Gene3D" id="3.30.420.10">
    <property type="entry name" value="Ribonuclease H-like superfamily/Ribonuclease H"/>
    <property type="match status" value="1"/>
</dbReference>